<comment type="caution">
    <text evidence="1">The sequence shown here is derived from an EMBL/GenBank/DDBJ whole genome shotgun (WGS) entry which is preliminary data.</text>
</comment>
<dbReference type="SUPFAM" id="SSF52047">
    <property type="entry name" value="RNI-like"/>
    <property type="match status" value="1"/>
</dbReference>
<protein>
    <submittedName>
        <fullName evidence="1">Uncharacterized protein</fullName>
    </submittedName>
</protein>
<organism evidence="1 2">
    <name type="scientific">Podila minutissima</name>
    <dbReference type="NCBI Taxonomy" id="64525"/>
    <lineage>
        <taxon>Eukaryota</taxon>
        <taxon>Fungi</taxon>
        <taxon>Fungi incertae sedis</taxon>
        <taxon>Mucoromycota</taxon>
        <taxon>Mortierellomycotina</taxon>
        <taxon>Mortierellomycetes</taxon>
        <taxon>Mortierellales</taxon>
        <taxon>Mortierellaceae</taxon>
        <taxon>Podila</taxon>
    </lineage>
</organism>
<dbReference type="Proteomes" id="UP000696485">
    <property type="component" value="Unassembled WGS sequence"/>
</dbReference>
<evidence type="ECO:0000313" key="2">
    <source>
        <dbReference type="Proteomes" id="UP000696485"/>
    </source>
</evidence>
<dbReference type="EMBL" id="JAAAUY010000285">
    <property type="protein sequence ID" value="KAF9332045.1"/>
    <property type="molecule type" value="Genomic_DNA"/>
</dbReference>
<evidence type="ECO:0000313" key="1">
    <source>
        <dbReference type="EMBL" id="KAF9332045.1"/>
    </source>
</evidence>
<keyword evidence="2" id="KW-1185">Reference proteome</keyword>
<proteinExistence type="predicted"/>
<gene>
    <name evidence="1" type="ORF">BG006_005082</name>
</gene>
<name>A0A9P5SL99_9FUNG</name>
<accession>A0A9P5SL99</accession>
<sequence>MPPLLSEQLDLLRANPGLISLYLGTVSLLALPATITSEPFMQSVKELRMSSFSEPEFVNLVNSFAKLQHIQMGEPHNRLLFGMYKLNGPGATIPTLKRLTFMGNLHTCHNFGPLLSLFHNCHRVEHIVLDLGFSYRDKLYLPRVSVIHERILAWRSGASVIDSTVTDPHEKEAPFLSPTETRVHLERLDIHVDDHESPDRCRRLQFQRGCHDLVSLTLGTVEFDDPQTVIPLINSFKHTLRYVDLKCDTTMRDGHTPFEFLGLLLGSLPELLRLKFSAEVELTKEESIAVFRGTFPQEDKGEGSSKAATAPLSNGTAGWACQRLEHLSIKGLWGSMAKDRPDEGHDAVTLRAASEKHQWVACDAFNSGKEFRDIISERMETLSALSELKLGSVFFLYSEIRL</sequence>
<dbReference type="AlphaFoldDB" id="A0A9P5SL99"/>
<reference evidence="1" key="1">
    <citation type="journal article" date="2020" name="Fungal Divers.">
        <title>Resolving the Mortierellaceae phylogeny through synthesis of multi-gene phylogenetics and phylogenomics.</title>
        <authorList>
            <person name="Vandepol N."/>
            <person name="Liber J."/>
            <person name="Desiro A."/>
            <person name="Na H."/>
            <person name="Kennedy M."/>
            <person name="Barry K."/>
            <person name="Grigoriev I.V."/>
            <person name="Miller A.N."/>
            <person name="O'Donnell K."/>
            <person name="Stajich J.E."/>
            <person name="Bonito G."/>
        </authorList>
    </citation>
    <scope>NUCLEOTIDE SEQUENCE</scope>
    <source>
        <strain evidence="1">NVP1</strain>
    </source>
</reference>